<dbReference type="PATRIC" id="fig|1245469.3.peg.3400"/>
<evidence type="ECO:0000313" key="1">
    <source>
        <dbReference type="EMBL" id="BAM89322.1"/>
    </source>
</evidence>
<accession>M4Z7L8</accession>
<reference evidence="1 2" key="1">
    <citation type="journal article" date="2013" name="Appl. Environ. Microbiol.">
        <title>Genome analysis suggests that the soil oligotrophic bacterium Agromonas oligotrophica (Bradyrhizobium oligotrophicum) is a nitrogen-fixing symbiont of Aeschynomene indica.</title>
        <authorList>
            <person name="Okubo T."/>
            <person name="Fukushima S."/>
            <person name="Itakura M."/>
            <person name="Oshima K."/>
            <person name="Longtonglang A."/>
            <person name="Teaumroong N."/>
            <person name="Mitsui H."/>
            <person name="Hattori M."/>
            <person name="Hattori R."/>
            <person name="Hattori T."/>
            <person name="Minamisawa K."/>
        </authorList>
    </citation>
    <scope>NUCLEOTIDE SEQUENCE [LARGE SCALE GENOMIC DNA]</scope>
    <source>
        <strain evidence="1 2">S58</strain>
    </source>
</reference>
<dbReference type="RefSeq" id="WP_015666440.1">
    <property type="nucleotide sequence ID" value="NC_020453.1"/>
</dbReference>
<protein>
    <recommendedName>
        <fullName evidence="3">DUF1176 domain-containing protein</fullName>
    </recommendedName>
</protein>
<dbReference type="eggNOG" id="ENOG503007E">
    <property type="taxonomic scope" value="Bacteria"/>
</dbReference>
<dbReference type="AlphaFoldDB" id="M4Z7L8"/>
<evidence type="ECO:0008006" key="3">
    <source>
        <dbReference type="Google" id="ProtNLM"/>
    </source>
</evidence>
<name>M4Z7L8_9BRAD</name>
<dbReference type="OrthoDB" id="8234438at2"/>
<dbReference type="KEGG" id="aol:S58_33250"/>
<dbReference type="Proteomes" id="UP000011841">
    <property type="component" value="Chromosome"/>
</dbReference>
<evidence type="ECO:0000313" key="2">
    <source>
        <dbReference type="Proteomes" id="UP000011841"/>
    </source>
</evidence>
<dbReference type="EMBL" id="AP012603">
    <property type="protein sequence ID" value="BAM89322.1"/>
    <property type="molecule type" value="Genomic_DNA"/>
</dbReference>
<organism evidence="1 2">
    <name type="scientific">Bradyrhizobium oligotrophicum S58</name>
    <dbReference type="NCBI Taxonomy" id="1245469"/>
    <lineage>
        <taxon>Bacteria</taxon>
        <taxon>Pseudomonadati</taxon>
        <taxon>Pseudomonadota</taxon>
        <taxon>Alphaproteobacteria</taxon>
        <taxon>Hyphomicrobiales</taxon>
        <taxon>Nitrobacteraceae</taxon>
        <taxon>Bradyrhizobium</taxon>
    </lineage>
</organism>
<dbReference type="GeneID" id="301817177"/>
<proteinExistence type="predicted"/>
<sequence length="212" mass="24112">MQRPLSIFASSIFAVVWLLSSVGNLLGQEQNTDELRKQAYRQWFDVAQGRAEFDIADPTLVPTQLAAAATQSGCRWRDVIAQVPVHVFKIDRRRFAKVTCFGFGYQQQIYDLSQLTNPRALQFPVVSWPAGFATTSSLGAITWNPESKLLESVGTSDLCGQPNIRHTYRWINSDFSIIRIELSRDNCGSEEPWQTIWEAPQWSSLTPNWNDR</sequence>
<gene>
    <name evidence="1" type="ORF">S58_33250</name>
</gene>
<keyword evidence="2" id="KW-1185">Reference proteome</keyword>
<dbReference type="HOGENOM" id="CLU_1308151_0_0_5"/>